<dbReference type="InterPro" id="IPR029526">
    <property type="entry name" value="PGBD"/>
</dbReference>
<dbReference type="GeneID" id="112691723"/>
<evidence type="ECO:0000259" key="1">
    <source>
        <dbReference type="Pfam" id="PF13843"/>
    </source>
</evidence>
<dbReference type="Pfam" id="PF13843">
    <property type="entry name" value="DDE_Tnp_1_7"/>
    <property type="match status" value="1"/>
</dbReference>
<dbReference type="Proteomes" id="UP000694846">
    <property type="component" value="Unplaced"/>
</dbReference>
<sequence>MLVEQTNLYLFQRSQKNGKPYTQTNIQELKTFFGINLLMDIKRMPSYRDYWLSSPDLHDSYISNLMTVNRFGWLLSTLHINNNVLMPKRGDIGCDKLFKVRHFLTIIKQNFQTYYNPHRIVAVDESIIKFKRRSTLKQYMSKKPIKRGYKFWFLMDQKSYLWNFDINIDKVGDVVQKYLGGSVVKNLSYKKKTIAYIWITILQVSLY</sequence>
<dbReference type="PANTHER" id="PTHR46599">
    <property type="entry name" value="PIGGYBAC TRANSPOSABLE ELEMENT-DERIVED PROTEIN 4"/>
    <property type="match status" value="1"/>
</dbReference>
<gene>
    <name evidence="3" type="primary">LOC112691723</name>
</gene>
<dbReference type="OrthoDB" id="6600797at2759"/>
<reference evidence="3" key="1">
    <citation type="submission" date="2025-08" db="UniProtKB">
        <authorList>
            <consortium name="RefSeq"/>
        </authorList>
    </citation>
    <scope>IDENTIFICATION</scope>
    <source>
        <tissue evidence="3">Whole body</tissue>
    </source>
</reference>
<name>A0A8B8GG82_9HEMI</name>
<proteinExistence type="predicted"/>
<accession>A0A8B8GG82</accession>
<dbReference type="PANTHER" id="PTHR46599:SF3">
    <property type="entry name" value="PIGGYBAC TRANSPOSABLE ELEMENT-DERIVED PROTEIN 4"/>
    <property type="match status" value="1"/>
</dbReference>
<organism evidence="2 3">
    <name type="scientific">Sipha flava</name>
    <name type="common">yellow sugarcane aphid</name>
    <dbReference type="NCBI Taxonomy" id="143950"/>
    <lineage>
        <taxon>Eukaryota</taxon>
        <taxon>Metazoa</taxon>
        <taxon>Ecdysozoa</taxon>
        <taxon>Arthropoda</taxon>
        <taxon>Hexapoda</taxon>
        <taxon>Insecta</taxon>
        <taxon>Pterygota</taxon>
        <taxon>Neoptera</taxon>
        <taxon>Paraneoptera</taxon>
        <taxon>Hemiptera</taxon>
        <taxon>Sternorrhyncha</taxon>
        <taxon>Aphidomorpha</taxon>
        <taxon>Aphidoidea</taxon>
        <taxon>Aphididae</taxon>
        <taxon>Sipha</taxon>
    </lineage>
</organism>
<dbReference type="RefSeq" id="XP_025421880.1">
    <property type="nucleotide sequence ID" value="XM_025566095.1"/>
</dbReference>
<evidence type="ECO:0000313" key="3">
    <source>
        <dbReference type="RefSeq" id="XP_025421880.1"/>
    </source>
</evidence>
<protein>
    <submittedName>
        <fullName evidence="3">PiggyBac transposable element-derived protein 4-like</fullName>
    </submittedName>
</protein>
<feature type="domain" description="PiggyBac transposable element-derived protein" evidence="1">
    <location>
        <begin position="2"/>
        <end position="187"/>
    </location>
</feature>
<keyword evidence="2" id="KW-1185">Reference proteome</keyword>
<evidence type="ECO:0000313" key="2">
    <source>
        <dbReference type="Proteomes" id="UP000694846"/>
    </source>
</evidence>
<dbReference type="AlphaFoldDB" id="A0A8B8GG82"/>